<keyword evidence="4" id="KW-1185">Reference proteome</keyword>
<feature type="transmembrane region" description="Helical" evidence="2">
    <location>
        <begin position="542"/>
        <end position="564"/>
    </location>
</feature>
<feature type="transmembrane region" description="Helical" evidence="2">
    <location>
        <begin position="339"/>
        <end position="361"/>
    </location>
</feature>
<organism evidence="3 4">
    <name type="scientific">Polaromonas jejuensis</name>
    <dbReference type="NCBI Taxonomy" id="457502"/>
    <lineage>
        <taxon>Bacteria</taxon>
        <taxon>Pseudomonadati</taxon>
        <taxon>Pseudomonadota</taxon>
        <taxon>Betaproteobacteria</taxon>
        <taxon>Burkholderiales</taxon>
        <taxon>Comamonadaceae</taxon>
        <taxon>Polaromonas</taxon>
    </lineage>
</organism>
<comment type="caution">
    <text evidence="3">The sequence shown here is derived from an EMBL/GenBank/DDBJ whole genome shotgun (WGS) entry which is preliminary data.</text>
</comment>
<dbReference type="EMBL" id="JBHSMX010000008">
    <property type="protein sequence ID" value="MFC5519948.1"/>
    <property type="molecule type" value="Genomic_DNA"/>
</dbReference>
<evidence type="ECO:0000313" key="3">
    <source>
        <dbReference type="EMBL" id="MFC5519948.1"/>
    </source>
</evidence>
<feature type="transmembrane region" description="Helical" evidence="2">
    <location>
        <begin position="367"/>
        <end position="388"/>
    </location>
</feature>
<feature type="coiled-coil region" evidence="1">
    <location>
        <begin position="214"/>
        <end position="275"/>
    </location>
</feature>
<name>A0ABW0Q5K1_9BURK</name>
<feature type="transmembrane region" description="Helical" evidence="2">
    <location>
        <begin position="476"/>
        <end position="499"/>
    </location>
</feature>
<protein>
    <submittedName>
        <fullName evidence="3">Site-specific recombinase</fullName>
    </submittedName>
</protein>
<dbReference type="Pfam" id="PF10136">
    <property type="entry name" value="SpecificRecomb"/>
    <property type="match status" value="1"/>
</dbReference>
<evidence type="ECO:0000313" key="4">
    <source>
        <dbReference type="Proteomes" id="UP001596084"/>
    </source>
</evidence>
<dbReference type="Proteomes" id="UP001596084">
    <property type="component" value="Unassembled WGS sequence"/>
</dbReference>
<dbReference type="RefSeq" id="WP_068833902.1">
    <property type="nucleotide sequence ID" value="NZ_JBHSMX010000008.1"/>
</dbReference>
<keyword evidence="2" id="KW-0472">Membrane</keyword>
<dbReference type="PIRSF" id="PIRSF015380">
    <property type="entry name" value="Site-sp_rcmb"/>
    <property type="match status" value="1"/>
</dbReference>
<gene>
    <name evidence="3" type="ORF">ACFPP7_03330</name>
</gene>
<evidence type="ECO:0000256" key="2">
    <source>
        <dbReference type="SAM" id="Phobius"/>
    </source>
</evidence>
<accession>A0ABW0Q5K1</accession>
<feature type="transmembrane region" description="Helical" evidence="2">
    <location>
        <begin position="434"/>
        <end position="456"/>
    </location>
</feature>
<sequence length="654" mass="72603">MKDLSSLLKALDPDADLAQRHVWLIKLFEWIRGDQTSSPAAVARVQTFVDAVQRQPEVQARLQAWWQTLSQTVDITPLLADFGFAPRTAFVSELAERLRRKMLPGTPETVDASELFPLVAPTRFDAQWMGALEEPLITQLTRLLSANPKRDTLHWQYNLMDALTYCTAQIRATGFAPELRLRMDRATPDARAFHALPADVEELRNVFFRPERDEEALQAAITRYRERLDACRQAVNSIYAHLEENGISVGMVFRLRQLRARILRVRELLDALLSTKPAVAALKLLTRRVVIAQEGKSIGALISANSTLLSAKVAERSAETGERYITRNRGEYLEMLGKAMGGGAVTAFTTLLKFMVVGIGLSAFWSGFWASVAYSGTFIMIQLLHFTLATKQPAMTAPAMAAKLKDIDSTEASNTVEDFVDEVTHLVRSQVAAVLGNVCMVVPAVLLVNVLVQLLLGRPMISQTEARHVLETLTLLGPTLLWAAFTGVILFAASMMAGWAENWFVLHRLDSAMRHNPRFTAVLGAERAARWSTFMREHISGFASNIALGFMLGLIPAFTGFFGIELEARHVTLSTGQLAAAGASLGLEAFRNATLWWCIASIPLIGALNLGVSFYLAFRLALQAHNVSGMNRARIRSAIWARWRSHPRSFFMPE</sequence>
<feature type="transmembrane region" description="Helical" evidence="2">
    <location>
        <begin position="594"/>
        <end position="618"/>
    </location>
</feature>
<evidence type="ECO:0000256" key="1">
    <source>
        <dbReference type="SAM" id="Coils"/>
    </source>
</evidence>
<reference evidence="4" key="1">
    <citation type="journal article" date="2019" name="Int. J. Syst. Evol. Microbiol.">
        <title>The Global Catalogue of Microorganisms (GCM) 10K type strain sequencing project: providing services to taxonomists for standard genome sequencing and annotation.</title>
        <authorList>
            <consortium name="The Broad Institute Genomics Platform"/>
            <consortium name="The Broad Institute Genome Sequencing Center for Infectious Disease"/>
            <person name="Wu L."/>
            <person name="Ma J."/>
        </authorList>
    </citation>
    <scope>NUCLEOTIDE SEQUENCE [LARGE SCALE GENOMIC DNA]</scope>
    <source>
        <strain evidence="4">CGMCC 4.7277</strain>
    </source>
</reference>
<keyword evidence="1" id="KW-0175">Coiled coil</keyword>
<proteinExistence type="predicted"/>
<keyword evidence="2" id="KW-1133">Transmembrane helix</keyword>
<dbReference type="InterPro" id="IPR011385">
    <property type="entry name" value="Site-sp_rcmbase"/>
</dbReference>
<keyword evidence="2" id="KW-0812">Transmembrane</keyword>